<sequence length="194" mass="22145">MSGLFRIFGKGIMVILPFALVIWLLYFLFGVLDSLWTLLSLAVSFAVEMFANEEIDTQFPSILVSCGLLVFMLLMIFYLGYRFEKNQNAIFIKVGEWFVSKIPFIGSVYHTLKDLITMISGNSKEKYLGVAFVEIGNNEIIGFITREEKDYFWVFCPFAPPTSGLLFRIHKDKIKKSDMTVSEGLKKIVSFGVK</sequence>
<dbReference type="PANTHER" id="PTHR31876:SF26">
    <property type="entry name" value="PROTEIN LIKE COV 2"/>
    <property type="match status" value="1"/>
</dbReference>
<keyword evidence="1" id="KW-0812">Transmembrane</keyword>
<keyword evidence="3" id="KW-1185">Reference proteome</keyword>
<organism evidence="2 3">
    <name type="scientific">Helicobacter aurati</name>
    <dbReference type="NCBI Taxonomy" id="137778"/>
    <lineage>
        <taxon>Bacteria</taxon>
        <taxon>Pseudomonadati</taxon>
        <taxon>Campylobacterota</taxon>
        <taxon>Epsilonproteobacteria</taxon>
        <taxon>Campylobacterales</taxon>
        <taxon>Helicobacteraceae</taxon>
        <taxon>Helicobacter</taxon>
    </lineage>
</organism>
<evidence type="ECO:0000256" key="1">
    <source>
        <dbReference type="SAM" id="Phobius"/>
    </source>
</evidence>
<name>A0A3D8J288_9HELI</name>
<dbReference type="Pfam" id="PF04367">
    <property type="entry name" value="DUF502"/>
    <property type="match status" value="1"/>
</dbReference>
<feature type="transmembrane region" description="Helical" evidence="1">
    <location>
        <begin position="12"/>
        <end position="39"/>
    </location>
</feature>
<dbReference type="PANTHER" id="PTHR31876">
    <property type="entry name" value="COV-LIKE PROTEIN 1"/>
    <property type="match status" value="1"/>
</dbReference>
<dbReference type="AlphaFoldDB" id="A0A3D8J288"/>
<reference evidence="2 3" key="1">
    <citation type="submission" date="2018-04" db="EMBL/GenBank/DDBJ databases">
        <title>Novel Campyloabacter and Helicobacter Species and Strains.</title>
        <authorList>
            <person name="Mannion A.J."/>
            <person name="Shen Z."/>
            <person name="Fox J.G."/>
        </authorList>
    </citation>
    <scope>NUCLEOTIDE SEQUENCE [LARGE SCALE GENOMIC DNA]</scope>
    <source>
        <strain evidence="2 3">MIT 97-5075</strain>
    </source>
</reference>
<dbReference type="OrthoDB" id="9780267at2"/>
<dbReference type="EMBL" id="NXLW01000012">
    <property type="protein sequence ID" value="RDU71316.1"/>
    <property type="molecule type" value="Genomic_DNA"/>
</dbReference>
<accession>A0A3D8J288</accession>
<proteinExistence type="predicted"/>
<keyword evidence="1" id="KW-1133">Transmembrane helix</keyword>
<keyword evidence="1" id="KW-0472">Membrane</keyword>
<dbReference type="RefSeq" id="WP_104762381.1">
    <property type="nucleotide sequence ID" value="NZ_FZPM01000004.1"/>
</dbReference>
<comment type="caution">
    <text evidence="2">The sequence shown here is derived from an EMBL/GenBank/DDBJ whole genome shotgun (WGS) entry which is preliminary data.</text>
</comment>
<feature type="transmembrane region" description="Helical" evidence="1">
    <location>
        <begin position="59"/>
        <end position="81"/>
    </location>
</feature>
<gene>
    <name evidence="2" type="ORF">CQA66_06495</name>
</gene>
<dbReference type="Proteomes" id="UP000256424">
    <property type="component" value="Unassembled WGS sequence"/>
</dbReference>
<protein>
    <submittedName>
        <fullName evidence="2">DUF502 domain-containing protein</fullName>
    </submittedName>
</protein>
<evidence type="ECO:0000313" key="2">
    <source>
        <dbReference type="EMBL" id="RDU71316.1"/>
    </source>
</evidence>
<evidence type="ECO:0000313" key="3">
    <source>
        <dbReference type="Proteomes" id="UP000256424"/>
    </source>
</evidence>
<dbReference type="InterPro" id="IPR007462">
    <property type="entry name" value="COV1-like"/>
</dbReference>